<dbReference type="PANTHER" id="PTHR35007">
    <property type="entry name" value="INTEGRAL MEMBRANE PROTEIN-RELATED"/>
    <property type="match status" value="1"/>
</dbReference>
<evidence type="ECO:0000256" key="2">
    <source>
        <dbReference type="ARBA" id="ARBA00022475"/>
    </source>
</evidence>
<feature type="transmembrane region" description="Helical" evidence="6">
    <location>
        <begin position="49"/>
        <end position="82"/>
    </location>
</feature>
<accession>A0A7W9JDM8</accession>
<evidence type="ECO:0000256" key="1">
    <source>
        <dbReference type="ARBA" id="ARBA00004651"/>
    </source>
</evidence>
<dbReference type="Proteomes" id="UP000549971">
    <property type="component" value="Unassembled WGS sequence"/>
</dbReference>
<evidence type="ECO:0000256" key="3">
    <source>
        <dbReference type="ARBA" id="ARBA00022692"/>
    </source>
</evidence>
<proteinExistence type="predicted"/>
<keyword evidence="4 6" id="KW-1133">Transmembrane helix</keyword>
<feature type="domain" description="Type II secretion system protein GspF" evidence="7">
    <location>
        <begin position="107"/>
        <end position="224"/>
    </location>
</feature>
<dbReference type="EMBL" id="JACHMY010000001">
    <property type="protein sequence ID" value="MBB5839862.1"/>
    <property type="molecule type" value="Genomic_DNA"/>
</dbReference>
<evidence type="ECO:0000259" key="7">
    <source>
        <dbReference type="Pfam" id="PF00482"/>
    </source>
</evidence>
<keyword evidence="3 6" id="KW-0812">Transmembrane</keyword>
<evidence type="ECO:0000256" key="4">
    <source>
        <dbReference type="ARBA" id="ARBA00022989"/>
    </source>
</evidence>
<dbReference type="AlphaFoldDB" id="A0A7W9JDM8"/>
<sequence>MTPALLSAALTLLAVLTLIPPQGRALHRLTPRGSTSATHLAHSARRRLIPLALVILVALGIGLSLGPSTLVTTLVAITALAAVITQRTKSRRQTQATRKRTQIIEACDLLAADLTAGRPPQEALEGAAEACPDLRPAAAAARLGGDVPAVLHLAAESPGAEALKPLAAAWQVADHSGAALATIITRLTTSLRADDSLTRQRSTNLAAAKSTARLLAVLPLFATLLGYALGANPIAFLTTTLPGTACLLTGTALSLTGLTWTNHLATTP</sequence>
<evidence type="ECO:0000256" key="5">
    <source>
        <dbReference type="ARBA" id="ARBA00023136"/>
    </source>
</evidence>
<keyword evidence="2" id="KW-1003">Cell membrane</keyword>
<organism evidence="8 9">
    <name type="scientific">Kribbella italica</name>
    <dbReference type="NCBI Taxonomy" id="1540520"/>
    <lineage>
        <taxon>Bacteria</taxon>
        <taxon>Bacillati</taxon>
        <taxon>Actinomycetota</taxon>
        <taxon>Actinomycetes</taxon>
        <taxon>Propionibacteriales</taxon>
        <taxon>Kribbellaceae</taxon>
        <taxon>Kribbella</taxon>
    </lineage>
</organism>
<gene>
    <name evidence="8" type="ORF">HDA39_006596</name>
</gene>
<dbReference type="GO" id="GO:0005886">
    <property type="term" value="C:plasma membrane"/>
    <property type="evidence" value="ECO:0007669"/>
    <property type="project" value="UniProtKB-SubCell"/>
</dbReference>
<feature type="transmembrane region" description="Helical" evidence="6">
    <location>
        <begin position="235"/>
        <end position="260"/>
    </location>
</feature>
<feature type="transmembrane region" description="Helical" evidence="6">
    <location>
        <begin position="211"/>
        <end position="229"/>
    </location>
</feature>
<dbReference type="Pfam" id="PF00482">
    <property type="entry name" value="T2SSF"/>
    <property type="match status" value="1"/>
</dbReference>
<comment type="caution">
    <text evidence="8">The sequence shown here is derived from an EMBL/GenBank/DDBJ whole genome shotgun (WGS) entry which is preliminary data.</text>
</comment>
<dbReference type="RefSeq" id="WP_184801818.1">
    <property type="nucleotide sequence ID" value="NZ_JACHMY010000001.1"/>
</dbReference>
<dbReference type="PANTHER" id="PTHR35007:SF4">
    <property type="entry name" value="CONSERVED TRANSMEMBRANE PROTEIN-RELATED"/>
    <property type="match status" value="1"/>
</dbReference>
<comment type="subcellular location">
    <subcellularLocation>
        <location evidence="1">Cell membrane</location>
        <topology evidence="1">Multi-pass membrane protein</topology>
    </subcellularLocation>
</comment>
<evidence type="ECO:0000313" key="9">
    <source>
        <dbReference type="Proteomes" id="UP000549971"/>
    </source>
</evidence>
<name>A0A7W9JDM8_9ACTN</name>
<protein>
    <submittedName>
        <fullName evidence="8">Tight adherence protein B</fullName>
    </submittedName>
</protein>
<keyword evidence="9" id="KW-1185">Reference proteome</keyword>
<dbReference type="InterPro" id="IPR018076">
    <property type="entry name" value="T2SS_GspF_dom"/>
</dbReference>
<evidence type="ECO:0000256" key="6">
    <source>
        <dbReference type="SAM" id="Phobius"/>
    </source>
</evidence>
<keyword evidence="5 6" id="KW-0472">Membrane</keyword>
<evidence type="ECO:0000313" key="8">
    <source>
        <dbReference type="EMBL" id="MBB5839862.1"/>
    </source>
</evidence>
<reference evidence="8 9" key="1">
    <citation type="submission" date="2020-08" db="EMBL/GenBank/DDBJ databases">
        <title>Sequencing the genomes of 1000 actinobacteria strains.</title>
        <authorList>
            <person name="Klenk H.-P."/>
        </authorList>
    </citation>
    <scope>NUCLEOTIDE SEQUENCE [LARGE SCALE GENOMIC DNA]</scope>
    <source>
        <strain evidence="8 9">DSM 28967</strain>
    </source>
</reference>